<keyword evidence="2" id="KW-1185">Reference proteome</keyword>
<feature type="non-terminal residue" evidence="1">
    <location>
        <position position="1"/>
    </location>
</feature>
<dbReference type="Proteomes" id="UP000828390">
    <property type="component" value="Unassembled WGS sequence"/>
</dbReference>
<organism evidence="1 2">
    <name type="scientific">Dreissena polymorpha</name>
    <name type="common">Zebra mussel</name>
    <name type="synonym">Mytilus polymorpha</name>
    <dbReference type="NCBI Taxonomy" id="45954"/>
    <lineage>
        <taxon>Eukaryota</taxon>
        <taxon>Metazoa</taxon>
        <taxon>Spiralia</taxon>
        <taxon>Lophotrochozoa</taxon>
        <taxon>Mollusca</taxon>
        <taxon>Bivalvia</taxon>
        <taxon>Autobranchia</taxon>
        <taxon>Heteroconchia</taxon>
        <taxon>Euheterodonta</taxon>
        <taxon>Imparidentia</taxon>
        <taxon>Neoheterodontei</taxon>
        <taxon>Myida</taxon>
        <taxon>Dreissenoidea</taxon>
        <taxon>Dreissenidae</taxon>
        <taxon>Dreissena</taxon>
    </lineage>
</organism>
<gene>
    <name evidence="1" type="ORF">DPMN_074818</name>
</gene>
<name>A0A9D4BM21_DREPO</name>
<feature type="non-terminal residue" evidence="1">
    <location>
        <position position="106"/>
    </location>
</feature>
<reference evidence="1" key="1">
    <citation type="journal article" date="2019" name="bioRxiv">
        <title>The Genome of the Zebra Mussel, Dreissena polymorpha: A Resource for Invasive Species Research.</title>
        <authorList>
            <person name="McCartney M.A."/>
            <person name="Auch B."/>
            <person name="Kono T."/>
            <person name="Mallez S."/>
            <person name="Zhang Y."/>
            <person name="Obille A."/>
            <person name="Becker A."/>
            <person name="Abrahante J.E."/>
            <person name="Garbe J."/>
            <person name="Badalamenti J.P."/>
            <person name="Herman A."/>
            <person name="Mangelson H."/>
            <person name="Liachko I."/>
            <person name="Sullivan S."/>
            <person name="Sone E.D."/>
            <person name="Koren S."/>
            <person name="Silverstein K.A.T."/>
            <person name="Beckman K.B."/>
            <person name="Gohl D.M."/>
        </authorList>
    </citation>
    <scope>NUCLEOTIDE SEQUENCE</scope>
    <source>
        <strain evidence="1">Duluth1</strain>
        <tissue evidence="1">Whole animal</tissue>
    </source>
</reference>
<sequence length="106" mass="11624">LDGNVRRNILGFNALTGCDTVSALNGISKTTAWVKYIAQPDTLEGVGRDGDALAVSKFLCVLYGCCQDHPPNIDTLQHDNVSTDRCFFGFETAETEEKQESCVFFI</sequence>
<comment type="caution">
    <text evidence="1">The sequence shown here is derived from an EMBL/GenBank/DDBJ whole genome shotgun (WGS) entry which is preliminary data.</text>
</comment>
<protein>
    <submittedName>
        <fullName evidence="1">Uncharacterized protein</fullName>
    </submittedName>
</protein>
<proteinExistence type="predicted"/>
<accession>A0A9D4BM21</accession>
<dbReference type="EMBL" id="JAIWYP010000015">
    <property type="protein sequence ID" value="KAH3699856.1"/>
    <property type="molecule type" value="Genomic_DNA"/>
</dbReference>
<evidence type="ECO:0000313" key="1">
    <source>
        <dbReference type="EMBL" id="KAH3699856.1"/>
    </source>
</evidence>
<evidence type="ECO:0000313" key="2">
    <source>
        <dbReference type="Proteomes" id="UP000828390"/>
    </source>
</evidence>
<reference evidence="1" key="2">
    <citation type="submission" date="2020-11" db="EMBL/GenBank/DDBJ databases">
        <authorList>
            <person name="McCartney M.A."/>
            <person name="Auch B."/>
            <person name="Kono T."/>
            <person name="Mallez S."/>
            <person name="Becker A."/>
            <person name="Gohl D.M."/>
            <person name="Silverstein K.A.T."/>
            <person name="Koren S."/>
            <person name="Bechman K.B."/>
            <person name="Herman A."/>
            <person name="Abrahante J.E."/>
            <person name="Garbe J."/>
        </authorList>
    </citation>
    <scope>NUCLEOTIDE SEQUENCE</scope>
    <source>
        <strain evidence="1">Duluth1</strain>
        <tissue evidence="1">Whole animal</tissue>
    </source>
</reference>
<dbReference type="AlphaFoldDB" id="A0A9D4BM21"/>